<dbReference type="RefSeq" id="WP_197903311.1">
    <property type="nucleotide sequence ID" value="NZ_JACSGR010000005.1"/>
</dbReference>
<proteinExistence type="predicted"/>
<sequence length="91" mass="10380">MQNLKKIAIEAHSASFKNKSALEKEQLCGCFYCQRIYSSSKLKDENFIPEDDGVCTAWCPYCGIDSVIGESQGYEITPELLAEMRRIWFDS</sequence>
<reference evidence="1 2" key="1">
    <citation type="submission" date="2020-09" db="EMBL/GenBank/DDBJ databases">
        <title>Eikenella S3660 sp. nov., isolated from a throat swab.</title>
        <authorList>
            <person name="Buhl M."/>
        </authorList>
    </citation>
    <scope>NUCLEOTIDE SEQUENCE [LARGE SCALE GENOMIC DNA]</scope>
    <source>
        <strain evidence="1 2">S3360</strain>
    </source>
</reference>
<protein>
    <recommendedName>
        <fullName evidence="3">Cytoplasmic protein</fullName>
    </recommendedName>
</protein>
<keyword evidence="2" id="KW-1185">Reference proteome</keyword>
<organism evidence="1 2">
    <name type="scientific">Eikenella glucosivorans</name>
    <dbReference type="NCBI Taxonomy" id="2766967"/>
    <lineage>
        <taxon>Bacteria</taxon>
        <taxon>Pseudomonadati</taxon>
        <taxon>Pseudomonadota</taxon>
        <taxon>Betaproteobacteria</taxon>
        <taxon>Neisseriales</taxon>
        <taxon>Neisseriaceae</taxon>
        <taxon>Eikenella</taxon>
    </lineage>
</organism>
<dbReference type="EMBL" id="JACSGR010000005">
    <property type="protein sequence ID" value="MBH5329479.1"/>
    <property type="molecule type" value="Genomic_DNA"/>
</dbReference>
<evidence type="ECO:0000313" key="2">
    <source>
        <dbReference type="Proteomes" id="UP000768471"/>
    </source>
</evidence>
<evidence type="ECO:0000313" key="1">
    <source>
        <dbReference type="EMBL" id="MBH5329479.1"/>
    </source>
</evidence>
<accession>A0ABS0NB15</accession>
<dbReference type="Proteomes" id="UP000768471">
    <property type="component" value="Unassembled WGS sequence"/>
</dbReference>
<evidence type="ECO:0008006" key="3">
    <source>
        <dbReference type="Google" id="ProtNLM"/>
    </source>
</evidence>
<gene>
    <name evidence="1" type="ORF">H9Q10_07340</name>
</gene>
<comment type="caution">
    <text evidence="1">The sequence shown here is derived from an EMBL/GenBank/DDBJ whole genome shotgun (WGS) entry which is preliminary data.</text>
</comment>
<name>A0ABS0NB15_9NEIS</name>